<dbReference type="AlphaFoldDB" id="A0A382TRQ3"/>
<evidence type="ECO:0000313" key="1">
    <source>
        <dbReference type="EMBL" id="SVD24766.1"/>
    </source>
</evidence>
<protein>
    <submittedName>
        <fullName evidence="1">Uncharacterized protein</fullName>
    </submittedName>
</protein>
<dbReference type="EMBL" id="UINC01138674">
    <property type="protein sequence ID" value="SVD24766.1"/>
    <property type="molecule type" value="Genomic_DNA"/>
</dbReference>
<feature type="non-terminal residue" evidence="1">
    <location>
        <position position="1"/>
    </location>
</feature>
<sequence>VDYISTLKVLNDYEEINGLIVPYESDFSSNYN</sequence>
<reference evidence="1" key="1">
    <citation type="submission" date="2018-05" db="EMBL/GenBank/DDBJ databases">
        <authorList>
            <person name="Lanie J.A."/>
            <person name="Ng W.-L."/>
            <person name="Kazmierczak K.M."/>
            <person name="Andrzejewski T.M."/>
            <person name="Davidsen T.M."/>
            <person name="Wayne K.J."/>
            <person name="Tettelin H."/>
            <person name="Glass J.I."/>
            <person name="Rusch D."/>
            <person name="Podicherti R."/>
            <person name="Tsui H.-C.T."/>
            <person name="Winkler M.E."/>
        </authorList>
    </citation>
    <scope>NUCLEOTIDE SEQUENCE</scope>
</reference>
<gene>
    <name evidence="1" type="ORF">METZ01_LOCUS377620</name>
</gene>
<name>A0A382TRQ3_9ZZZZ</name>
<organism evidence="1">
    <name type="scientific">marine metagenome</name>
    <dbReference type="NCBI Taxonomy" id="408172"/>
    <lineage>
        <taxon>unclassified sequences</taxon>
        <taxon>metagenomes</taxon>
        <taxon>ecological metagenomes</taxon>
    </lineage>
</organism>
<feature type="non-terminal residue" evidence="1">
    <location>
        <position position="32"/>
    </location>
</feature>
<proteinExistence type="predicted"/>
<accession>A0A382TRQ3</accession>